<protein>
    <submittedName>
        <fullName evidence="1">Uncharacterized protein</fullName>
    </submittedName>
</protein>
<keyword evidence="2" id="KW-1185">Reference proteome</keyword>
<evidence type="ECO:0000313" key="2">
    <source>
        <dbReference type="Proteomes" id="UP000094336"/>
    </source>
</evidence>
<dbReference type="EMBL" id="KV454429">
    <property type="protein sequence ID" value="ODQ80464.1"/>
    <property type="molecule type" value="Genomic_DNA"/>
</dbReference>
<evidence type="ECO:0000313" key="1">
    <source>
        <dbReference type="EMBL" id="ODQ80464.1"/>
    </source>
</evidence>
<proteinExistence type="predicted"/>
<accession>A0A1E3QSI4</accession>
<sequence>MLLIDIFQTHREVQRKACYRTLEPKLSRHIIRLVTMFSRTNRFTTDFCLRQSFSRTFSQSPKACSEGQPREHKISWNYIRRSPFFKSAVIVIFLSTAITHTIIQQKEVEETAGRYNNKTILLENVIEKLKNKQNVDIPKELRVVRSIFKHHRNTEGDSVLDEILKDETVAYFKTWNKDIVPSVAKSVVTSVEEANFLAEGFEDAEHVPGAFTNSASTKTVSKFL</sequence>
<name>A0A1E3QSI4_9ASCO</name>
<dbReference type="RefSeq" id="XP_018985792.1">
    <property type="nucleotide sequence ID" value="XM_019128421.1"/>
</dbReference>
<dbReference type="Proteomes" id="UP000094336">
    <property type="component" value="Unassembled WGS sequence"/>
</dbReference>
<dbReference type="AlphaFoldDB" id="A0A1E3QSI4"/>
<gene>
    <name evidence="1" type="ORF">BABINDRAFT_160746</name>
</gene>
<reference evidence="2" key="1">
    <citation type="submission" date="2016-05" db="EMBL/GenBank/DDBJ databases">
        <title>Comparative genomics of biotechnologically important yeasts.</title>
        <authorList>
            <consortium name="DOE Joint Genome Institute"/>
            <person name="Riley R."/>
            <person name="Haridas S."/>
            <person name="Wolfe K.H."/>
            <person name="Lopes M.R."/>
            <person name="Hittinger C.T."/>
            <person name="Goker M."/>
            <person name="Salamov A."/>
            <person name="Wisecaver J."/>
            <person name="Long T.M."/>
            <person name="Aerts A.L."/>
            <person name="Barry K."/>
            <person name="Choi C."/>
            <person name="Clum A."/>
            <person name="Coughlan A.Y."/>
            <person name="Deshpande S."/>
            <person name="Douglass A.P."/>
            <person name="Hanson S.J."/>
            <person name="Klenk H.-P."/>
            <person name="Labutti K."/>
            <person name="Lapidus A."/>
            <person name="Lindquist E."/>
            <person name="Lipzen A."/>
            <person name="Meier-Kolthoff J.P."/>
            <person name="Ohm R.A."/>
            <person name="Otillar R.P."/>
            <person name="Pangilinan J."/>
            <person name="Peng Y."/>
            <person name="Rokas A."/>
            <person name="Rosa C.A."/>
            <person name="Scheuner C."/>
            <person name="Sibirny A.A."/>
            <person name="Slot J.C."/>
            <person name="Stielow J.B."/>
            <person name="Sun H."/>
            <person name="Kurtzman C.P."/>
            <person name="Blackwell M."/>
            <person name="Grigoriev I.V."/>
            <person name="Jeffries T.W."/>
        </authorList>
    </citation>
    <scope>NUCLEOTIDE SEQUENCE [LARGE SCALE GENOMIC DNA]</scope>
    <source>
        <strain evidence="2">NRRL Y-12698</strain>
    </source>
</reference>
<dbReference type="OrthoDB" id="2253354at2759"/>
<dbReference type="GeneID" id="30146274"/>
<organism evidence="1 2">
    <name type="scientific">Babjeviella inositovora NRRL Y-12698</name>
    <dbReference type="NCBI Taxonomy" id="984486"/>
    <lineage>
        <taxon>Eukaryota</taxon>
        <taxon>Fungi</taxon>
        <taxon>Dikarya</taxon>
        <taxon>Ascomycota</taxon>
        <taxon>Saccharomycotina</taxon>
        <taxon>Pichiomycetes</taxon>
        <taxon>Serinales incertae sedis</taxon>
        <taxon>Babjeviella</taxon>
    </lineage>
</organism>